<accession>A0AAW1MHL8</accession>
<evidence type="ECO:0000313" key="1">
    <source>
        <dbReference type="EMBL" id="KAK9745827.1"/>
    </source>
</evidence>
<evidence type="ECO:0000313" key="2">
    <source>
        <dbReference type="Proteomes" id="UP001458880"/>
    </source>
</evidence>
<name>A0AAW1MHL8_POPJA</name>
<sequence length="80" mass="9346">MKNSCTRSVVSRFLEKFQRTKHLVKAQCPYLMKMNFKCTSDVERSICLHVIDEELLNRIRPDFATKRYSHKLSGLRSGAP</sequence>
<keyword evidence="2" id="KW-1185">Reference proteome</keyword>
<gene>
    <name evidence="1" type="ORF">QE152_g6640</name>
</gene>
<dbReference type="Proteomes" id="UP001458880">
    <property type="component" value="Unassembled WGS sequence"/>
</dbReference>
<comment type="caution">
    <text evidence="1">The sequence shown here is derived from an EMBL/GenBank/DDBJ whole genome shotgun (WGS) entry which is preliminary data.</text>
</comment>
<protein>
    <submittedName>
        <fullName evidence="1">Uncharacterized protein</fullName>
    </submittedName>
</protein>
<dbReference type="EMBL" id="JASPKY010000045">
    <property type="protein sequence ID" value="KAK9745827.1"/>
    <property type="molecule type" value="Genomic_DNA"/>
</dbReference>
<reference evidence="1 2" key="1">
    <citation type="journal article" date="2024" name="BMC Genomics">
        <title>De novo assembly and annotation of Popillia japonica's genome with initial clues to its potential as an invasive pest.</title>
        <authorList>
            <person name="Cucini C."/>
            <person name="Boschi S."/>
            <person name="Funari R."/>
            <person name="Cardaioli E."/>
            <person name="Iannotti N."/>
            <person name="Marturano G."/>
            <person name="Paoli F."/>
            <person name="Bruttini M."/>
            <person name="Carapelli A."/>
            <person name="Frati F."/>
            <person name="Nardi F."/>
        </authorList>
    </citation>
    <scope>NUCLEOTIDE SEQUENCE [LARGE SCALE GENOMIC DNA]</scope>
    <source>
        <strain evidence="1">DMR45628</strain>
    </source>
</reference>
<dbReference type="AlphaFoldDB" id="A0AAW1MHL8"/>
<organism evidence="1 2">
    <name type="scientific">Popillia japonica</name>
    <name type="common">Japanese beetle</name>
    <dbReference type="NCBI Taxonomy" id="7064"/>
    <lineage>
        <taxon>Eukaryota</taxon>
        <taxon>Metazoa</taxon>
        <taxon>Ecdysozoa</taxon>
        <taxon>Arthropoda</taxon>
        <taxon>Hexapoda</taxon>
        <taxon>Insecta</taxon>
        <taxon>Pterygota</taxon>
        <taxon>Neoptera</taxon>
        <taxon>Endopterygota</taxon>
        <taxon>Coleoptera</taxon>
        <taxon>Polyphaga</taxon>
        <taxon>Scarabaeiformia</taxon>
        <taxon>Scarabaeidae</taxon>
        <taxon>Rutelinae</taxon>
        <taxon>Popillia</taxon>
    </lineage>
</organism>
<proteinExistence type="predicted"/>